<feature type="domain" description="Peptidase A1" evidence="5">
    <location>
        <begin position="45"/>
        <end position="397"/>
    </location>
</feature>
<dbReference type="InterPro" id="IPR001461">
    <property type="entry name" value="Aspartic_peptidase_A1"/>
</dbReference>
<dbReference type="Gene3D" id="2.40.70.10">
    <property type="entry name" value="Acid Proteases"/>
    <property type="match status" value="2"/>
</dbReference>
<feature type="compositionally biased region" description="Polar residues" evidence="2">
    <location>
        <begin position="598"/>
        <end position="617"/>
    </location>
</feature>
<evidence type="ECO:0000313" key="7">
    <source>
        <dbReference type="Proteomes" id="UP000431533"/>
    </source>
</evidence>
<reference evidence="6 7" key="1">
    <citation type="submission" date="2018-05" db="EMBL/GenBank/DDBJ databases">
        <title>Genome sequencing and assembly of the regulated plant pathogen Lachnellula willkommii and related sister species for the development of diagnostic species identification markers.</title>
        <authorList>
            <person name="Giroux E."/>
            <person name="Bilodeau G."/>
        </authorList>
    </citation>
    <scope>NUCLEOTIDE SEQUENCE [LARGE SCALE GENOMIC DNA]</scope>
    <source>
        <strain evidence="6 7">CBS 185.66</strain>
    </source>
</reference>
<dbReference type="InterPro" id="IPR021109">
    <property type="entry name" value="Peptidase_aspartic_dom_sf"/>
</dbReference>
<keyword evidence="3" id="KW-0812">Transmembrane</keyword>
<dbReference type="SUPFAM" id="SSF50630">
    <property type="entry name" value="Acid proteases"/>
    <property type="match status" value="1"/>
</dbReference>
<feature type="transmembrane region" description="Helical" evidence="3">
    <location>
        <begin position="438"/>
        <end position="460"/>
    </location>
</feature>
<keyword evidence="3" id="KW-0472">Membrane</keyword>
<protein>
    <recommendedName>
        <fullName evidence="5">Peptidase A1 domain-containing protein</fullName>
    </recommendedName>
</protein>
<dbReference type="InterPro" id="IPR034164">
    <property type="entry name" value="Pepsin-like_dom"/>
</dbReference>
<organism evidence="6 7">
    <name type="scientific">Lachnellula hyalina</name>
    <dbReference type="NCBI Taxonomy" id="1316788"/>
    <lineage>
        <taxon>Eukaryota</taxon>
        <taxon>Fungi</taxon>
        <taxon>Dikarya</taxon>
        <taxon>Ascomycota</taxon>
        <taxon>Pezizomycotina</taxon>
        <taxon>Leotiomycetes</taxon>
        <taxon>Helotiales</taxon>
        <taxon>Lachnaceae</taxon>
        <taxon>Lachnellula</taxon>
    </lineage>
</organism>
<feature type="compositionally biased region" description="Low complexity" evidence="2">
    <location>
        <begin position="763"/>
        <end position="773"/>
    </location>
</feature>
<name>A0A8H8R421_9HELO</name>
<dbReference type="Proteomes" id="UP000431533">
    <property type="component" value="Unassembled WGS sequence"/>
</dbReference>
<dbReference type="GO" id="GO:0004190">
    <property type="term" value="F:aspartic-type endopeptidase activity"/>
    <property type="evidence" value="ECO:0007669"/>
    <property type="project" value="InterPro"/>
</dbReference>
<feature type="region of interest" description="Disordered" evidence="2">
    <location>
        <begin position="694"/>
        <end position="787"/>
    </location>
</feature>
<gene>
    <name evidence="6" type="ORF">LHYA1_G003389</name>
</gene>
<dbReference type="EMBL" id="QGMH01000051">
    <property type="protein sequence ID" value="TVY27320.1"/>
    <property type="molecule type" value="Genomic_DNA"/>
</dbReference>
<dbReference type="GO" id="GO:0005576">
    <property type="term" value="C:extracellular region"/>
    <property type="evidence" value="ECO:0007669"/>
    <property type="project" value="TreeGrafter"/>
</dbReference>
<feature type="region of interest" description="Disordered" evidence="2">
    <location>
        <begin position="522"/>
        <end position="673"/>
    </location>
</feature>
<dbReference type="PANTHER" id="PTHR47965">
    <property type="entry name" value="ASPARTYL PROTEASE-RELATED"/>
    <property type="match status" value="1"/>
</dbReference>
<keyword evidence="3" id="KW-1133">Transmembrane helix</keyword>
<proteinExistence type="inferred from homology"/>
<sequence length="850" mass="91229">MYLVPTGQWALTIFLLVGCISAADTIEALSATPSTQWYGDDGTWSAISIRVGTPPQWVDVMVNTVSSETWVVGPAGCSDNNSICIQARGGTYNLSTSSTYRDQGLFNLGVDTRLGGQGYADYGFDQLTFGSTGVTLNSTIIGSINATEYFLGEFGLGVVPGNFNNVSSLAAISGLVETNGAIPSHSYGYTAGATYQQKGVPASLTLGGYDANRLIAHNTSFNLNPSKNPAAYINYMSVYSTGTSNNWTTPVQLISTTDRVTAIIDSSTPYLWLPQSVCDEFAQTLGLTYNNTLDLYGFDGNASQHDVLKNSQLEFTVTLSDTGSSTELVNITLPYAAFDLQLTFPAIPNTTYGSSNSEKYYFPIKRASNQAQYTIGRSFLQEAYLITDYERNTYSIHQAVHTLDPLGNTSIINISQSKDSNFSPLPSNKSKAKISTGAIVGIVVGVGAILALASSGFYFWRRRNVTKTTDDEKPVEITASRGFLGRFRRQPEELQANEAFGSTTYAAEVSADASHERFELPAPLGPAELDSEAGTLSGTTDNESSTTDSYNMSAYEQARRKLERQQAAADLAQSRREPYPTEKIENDGHSGMQFLSPPGSQSNSGTRPVSPVTGGSYSSRRSQTSGQPSPSPSPTSPIFVSGPTSPTSPTSPMSPPPTYRKIGPSNGIFAGLLPDNVQLPDVVPRMIDRAGENYAQEQTLLTDPDSTGGTSTLGSQYTANQTTSDIYDDEPSPRSVTAYSTSHYNVSTPSASGPASDGGQSGVSGLSTSSSQQPLNGSGRVMAREEDESKFLREDMLALRADMQTREVVDPYKRKQHIGTPGEDLVHVPVLAESRFSWEQDRLGEEGGTR</sequence>
<feature type="compositionally biased region" description="Polar residues" evidence="2">
    <location>
        <begin position="734"/>
        <end position="753"/>
    </location>
</feature>
<evidence type="ECO:0000259" key="5">
    <source>
        <dbReference type="PROSITE" id="PS51767"/>
    </source>
</evidence>
<dbReference type="PRINTS" id="PR00792">
    <property type="entry name" value="PEPSIN"/>
</dbReference>
<dbReference type="RefSeq" id="XP_031006108.1">
    <property type="nucleotide sequence ID" value="XM_031148360.1"/>
</dbReference>
<evidence type="ECO:0000256" key="1">
    <source>
        <dbReference type="ARBA" id="ARBA00007447"/>
    </source>
</evidence>
<feature type="compositionally biased region" description="Low complexity" evidence="2">
    <location>
        <begin position="618"/>
        <end position="628"/>
    </location>
</feature>
<dbReference type="AlphaFoldDB" id="A0A8H8R421"/>
<accession>A0A8H8R421</accession>
<dbReference type="Pfam" id="PF00026">
    <property type="entry name" value="Asp"/>
    <property type="match status" value="1"/>
</dbReference>
<feature type="compositionally biased region" description="Basic and acidic residues" evidence="2">
    <location>
        <begin position="573"/>
        <end position="588"/>
    </location>
</feature>
<evidence type="ECO:0000256" key="3">
    <source>
        <dbReference type="SAM" id="Phobius"/>
    </source>
</evidence>
<dbReference type="CDD" id="cd05471">
    <property type="entry name" value="pepsin_like"/>
    <property type="match status" value="1"/>
</dbReference>
<dbReference type="GO" id="GO:0009277">
    <property type="term" value="C:fungal-type cell wall"/>
    <property type="evidence" value="ECO:0007669"/>
    <property type="project" value="TreeGrafter"/>
</dbReference>
<feature type="compositionally biased region" description="Polar residues" evidence="2">
    <location>
        <begin position="695"/>
        <end position="725"/>
    </location>
</feature>
<evidence type="ECO:0000313" key="6">
    <source>
        <dbReference type="EMBL" id="TVY27320.1"/>
    </source>
</evidence>
<dbReference type="GO" id="GO:0006508">
    <property type="term" value="P:proteolysis"/>
    <property type="evidence" value="ECO:0007669"/>
    <property type="project" value="InterPro"/>
</dbReference>
<feature type="compositionally biased region" description="Polar residues" evidence="2">
    <location>
        <begin position="534"/>
        <end position="554"/>
    </location>
</feature>
<keyword evidence="4" id="KW-0732">Signal</keyword>
<dbReference type="OrthoDB" id="4074350at2759"/>
<evidence type="ECO:0000256" key="4">
    <source>
        <dbReference type="SAM" id="SignalP"/>
    </source>
</evidence>
<dbReference type="InterPro" id="IPR033121">
    <property type="entry name" value="PEPTIDASE_A1"/>
</dbReference>
<comment type="caution">
    <text evidence="6">The sequence shown here is derived from an EMBL/GenBank/DDBJ whole genome shotgun (WGS) entry which is preliminary data.</text>
</comment>
<keyword evidence="7" id="KW-1185">Reference proteome</keyword>
<feature type="chain" id="PRO_5034722294" description="Peptidase A1 domain-containing protein" evidence="4">
    <location>
        <begin position="23"/>
        <end position="850"/>
    </location>
</feature>
<evidence type="ECO:0000256" key="2">
    <source>
        <dbReference type="SAM" id="MobiDB-lite"/>
    </source>
</evidence>
<comment type="similarity">
    <text evidence="1">Belongs to the peptidase A1 family.</text>
</comment>
<feature type="signal peptide" evidence="4">
    <location>
        <begin position="1"/>
        <end position="22"/>
    </location>
</feature>
<dbReference type="PROSITE" id="PS51767">
    <property type="entry name" value="PEPTIDASE_A1"/>
    <property type="match status" value="1"/>
</dbReference>
<dbReference type="PANTHER" id="PTHR47965:SF101">
    <property type="entry name" value="HYPOTHETICAL ASPARTYL PROTEASE (EUROFUNG)-RELATED"/>
    <property type="match status" value="1"/>
</dbReference>
<dbReference type="GeneID" id="41983587"/>
<dbReference type="GO" id="GO:0031505">
    <property type="term" value="P:fungal-type cell wall organization"/>
    <property type="evidence" value="ECO:0007669"/>
    <property type="project" value="TreeGrafter"/>
</dbReference>